<dbReference type="HOGENOM" id="CLU_1774862_0_0_9"/>
<organism evidence="1 2">
    <name type="scientific">Heliobacterium modesticaldum (strain ATCC 51547 / Ice1)</name>
    <dbReference type="NCBI Taxonomy" id="498761"/>
    <lineage>
        <taxon>Bacteria</taxon>
        <taxon>Bacillati</taxon>
        <taxon>Bacillota</taxon>
        <taxon>Clostridia</taxon>
        <taxon>Eubacteriales</taxon>
        <taxon>Heliobacteriaceae</taxon>
        <taxon>Heliomicrobium</taxon>
    </lineage>
</organism>
<evidence type="ECO:0000313" key="2">
    <source>
        <dbReference type="Proteomes" id="UP000008550"/>
    </source>
</evidence>
<reference evidence="1 2" key="1">
    <citation type="journal article" date="2008" name="J. Bacteriol.">
        <title>The genome of Heliobacterium modesticaldum, a phototrophic representative of the Firmicutes containing the simplest photosynthetic apparatus.</title>
        <authorList>
            <person name="Sattley W.M."/>
            <person name="Madigan M.T."/>
            <person name="Swingley W.D."/>
            <person name="Cheung P.C."/>
            <person name="Clocksin K.M."/>
            <person name="Conrad A.L."/>
            <person name="Dejesa L.C."/>
            <person name="Honchak B.M."/>
            <person name="Jung D.O."/>
            <person name="Karbach L.E."/>
            <person name="Kurdoglu A."/>
            <person name="Lahiri S."/>
            <person name="Mastrian S.D."/>
            <person name="Page L.E."/>
            <person name="Taylor H.L."/>
            <person name="Wang Z.T."/>
            <person name="Raymond J."/>
            <person name="Chen M."/>
            <person name="Blankenship R.E."/>
            <person name="Touchman J.W."/>
        </authorList>
    </citation>
    <scope>NUCLEOTIDE SEQUENCE [LARGE SCALE GENOMIC DNA]</scope>
    <source>
        <strain evidence="2">ATCC 51547 / Ice1</strain>
    </source>
</reference>
<keyword evidence="2" id="KW-1185">Reference proteome</keyword>
<name>B0THV6_HELMI</name>
<proteinExistence type="predicted"/>
<protein>
    <submittedName>
        <fullName evidence="1">Uncharacterized protein</fullName>
    </submittedName>
</protein>
<dbReference type="KEGG" id="hmo:HM1_0004"/>
<dbReference type="AlphaFoldDB" id="B0THV6"/>
<dbReference type="EMBL" id="CP000930">
    <property type="protein sequence ID" value="ABZ82629.1"/>
    <property type="molecule type" value="Genomic_DNA"/>
</dbReference>
<evidence type="ECO:0000313" key="1">
    <source>
        <dbReference type="EMBL" id="ABZ82629.1"/>
    </source>
</evidence>
<sequence>MKKIYFYLDGGDAMYEQQAIPMVVTVPSVSHPPIPYGLVEAAAWGPDTGASSPTNPVLQWGLHTYWVYNLVDRYGIGIVAYDEAGNIVGQWEKTGVSHIWQITVEADTQRVVFWGQSNYRIVMRWHELFIPSLTVSPPEQAFLSAS</sequence>
<gene>
    <name evidence="1" type="ORF">HM1_0004</name>
</gene>
<accession>B0THV6</accession>
<dbReference type="Proteomes" id="UP000008550">
    <property type="component" value="Chromosome"/>
</dbReference>
<dbReference type="STRING" id="498761.HM1_0004"/>